<dbReference type="OrthoDB" id="6928755at2"/>
<keyword evidence="2" id="KW-1185">Reference proteome</keyword>
<dbReference type="AlphaFoldDB" id="A0A502G1M1"/>
<dbReference type="EMBL" id="RCZD01000019">
    <property type="protein sequence ID" value="TPG55430.1"/>
    <property type="molecule type" value="Genomic_DNA"/>
</dbReference>
<proteinExistence type="predicted"/>
<accession>A0A502G1M1</accession>
<name>A0A502G1M1_9GAMM</name>
<gene>
    <name evidence="1" type="ORF">EAH77_23710</name>
</gene>
<organism evidence="1 2">
    <name type="scientific">Ewingella americana</name>
    <dbReference type="NCBI Taxonomy" id="41202"/>
    <lineage>
        <taxon>Bacteria</taxon>
        <taxon>Pseudomonadati</taxon>
        <taxon>Pseudomonadota</taxon>
        <taxon>Gammaproteobacteria</taxon>
        <taxon>Enterobacterales</taxon>
        <taxon>Yersiniaceae</taxon>
        <taxon>Ewingella</taxon>
    </lineage>
</organism>
<protein>
    <submittedName>
        <fullName evidence="1">Uncharacterized protein</fullName>
    </submittedName>
</protein>
<dbReference type="Proteomes" id="UP000317663">
    <property type="component" value="Unassembled WGS sequence"/>
</dbReference>
<sequence>MKINFLNFFKKENSLQRIYPRSLFKFLSEQKKSYPFFLSLEGNNIYAYSTRFMVKSTDVKKIEDIVKFFFRKEITQKKECLFFNGMVLHFFKFEDFHQIVIDIITNNNDLIKDLCNENLEPPAPHVVFPDGDFEALGSLQGEMELWWNVYWLPFWTSLSEEEKEKYLERNKISSELREFLILHS</sequence>
<comment type="caution">
    <text evidence="1">The sequence shown here is derived from an EMBL/GenBank/DDBJ whole genome shotgun (WGS) entry which is preliminary data.</text>
</comment>
<evidence type="ECO:0000313" key="2">
    <source>
        <dbReference type="Proteomes" id="UP000317663"/>
    </source>
</evidence>
<dbReference type="RefSeq" id="WP_140475664.1">
    <property type="nucleotide sequence ID" value="NZ_RCZD01000019.1"/>
</dbReference>
<reference evidence="1 2" key="1">
    <citation type="journal article" date="2019" name="Environ. Microbiol.">
        <title>Species interactions and distinct microbial communities in high Arctic permafrost affected cryosols are associated with the CH4 and CO2 gas fluxes.</title>
        <authorList>
            <person name="Altshuler I."/>
            <person name="Hamel J."/>
            <person name="Turney S."/>
            <person name="Magnuson E."/>
            <person name="Levesque R."/>
            <person name="Greer C."/>
            <person name="Whyte L.G."/>
        </authorList>
    </citation>
    <scope>NUCLEOTIDE SEQUENCE [LARGE SCALE GENOMIC DNA]</scope>
    <source>
        <strain evidence="1 2">E4</strain>
    </source>
</reference>
<evidence type="ECO:0000313" key="1">
    <source>
        <dbReference type="EMBL" id="TPG55430.1"/>
    </source>
</evidence>